<reference evidence="1" key="1">
    <citation type="submission" date="2020-10" db="EMBL/GenBank/DDBJ databases">
        <authorList>
            <person name="Gilroy R."/>
        </authorList>
    </citation>
    <scope>NUCLEOTIDE SEQUENCE</scope>
    <source>
        <strain evidence="1">CHK199-13235</strain>
    </source>
</reference>
<dbReference type="AlphaFoldDB" id="A0A9D1FKU2"/>
<dbReference type="EMBL" id="DVJP01000010">
    <property type="protein sequence ID" value="HIS75318.1"/>
    <property type="molecule type" value="Genomic_DNA"/>
</dbReference>
<evidence type="ECO:0000313" key="1">
    <source>
        <dbReference type="EMBL" id="HIS75318.1"/>
    </source>
</evidence>
<reference evidence="1" key="2">
    <citation type="journal article" date="2021" name="PeerJ">
        <title>Extensive microbial diversity within the chicken gut microbiome revealed by metagenomics and culture.</title>
        <authorList>
            <person name="Gilroy R."/>
            <person name="Ravi A."/>
            <person name="Getino M."/>
            <person name="Pursley I."/>
            <person name="Horton D.L."/>
            <person name="Alikhan N.F."/>
            <person name="Baker D."/>
            <person name="Gharbi K."/>
            <person name="Hall N."/>
            <person name="Watson M."/>
            <person name="Adriaenssens E.M."/>
            <person name="Foster-Nyarko E."/>
            <person name="Jarju S."/>
            <person name="Secka A."/>
            <person name="Antonio M."/>
            <person name="Oren A."/>
            <person name="Chaudhuri R.R."/>
            <person name="La Ragione R."/>
            <person name="Hildebrand F."/>
            <person name="Pallen M.J."/>
        </authorList>
    </citation>
    <scope>NUCLEOTIDE SEQUENCE</scope>
    <source>
        <strain evidence="1">CHK199-13235</strain>
    </source>
</reference>
<proteinExistence type="predicted"/>
<comment type="caution">
    <text evidence="1">The sequence shown here is derived from an EMBL/GenBank/DDBJ whole genome shotgun (WGS) entry which is preliminary data.</text>
</comment>
<sequence length="252" mass="28620">MGLFGAARSAPQQRLFLPFVCFFGKERKCFCGRWGKRVIFRGKKGTASFNDLSLYHRPASRGNKGGLFFGYYTDTDGLYEKLLPAALDVMAELSEGRAVFTHIYPQKIFLREKNGYRKQELSPGAFDFIKLPVFQKNHCVSDSSGSVIVQSLGIDAGLLRAFYLWPRHIAFENDVYVFPEAPFRAGLSYGKLAAELKNSCPRFVFSYNEFHVGLDIQIAGRTQWEDRAVSVIQRTCEKYCFPLDVNLFPEEG</sequence>
<gene>
    <name evidence="1" type="ORF">IAB51_00770</name>
</gene>
<accession>A0A9D1FKU2</accession>
<name>A0A9D1FKU2_9FIRM</name>
<organism evidence="1 2">
    <name type="scientific">Candidatus Merdivicinus excrementipullorum</name>
    <dbReference type="NCBI Taxonomy" id="2840867"/>
    <lineage>
        <taxon>Bacteria</taxon>
        <taxon>Bacillati</taxon>
        <taxon>Bacillota</taxon>
        <taxon>Clostridia</taxon>
        <taxon>Eubacteriales</taxon>
        <taxon>Oscillospiraceae</taxon>
        <taxon>Oscillospiraceae incertae sedis</taxon>
        <taxon>Candidatus Merdivicinus</taxon>
    </lineage>
</organism>
<dbReference type="Proteomes" id="UP000824002">
    <property type="component" value="Unassembled WGS sequence"/>
</dbReference>
<protein>
    <submittedName>
        <fullName evidence="1">Uncharacterized protein</fullName>
    </submittedName>
</protein>
<evidence type="ECO:0000313" key="2">
    <source>
        <dbReference type="Proteomes" id="UP000824002"/>
    </source>
</evidence>